<accession>A0A941W428</accession>
<comment type="caution">
    <text evidence="3">The sequence shown here is derived from an EMBL/GenBank/DDBJ whole genome shotgun (WGS) entry which is preliminary data.</text>
</comment>
<gene>
    <name evidence="3" type="ORF">MAG551_01199</name>
</gene>
<evidence type="ECO:0000256" key="1">
    <source>
        <dbReference type="SAM" id="SignalP"/>
    </source>
</evidence>
<protein>
    <recommendedName>
        <fullName evidence="2">DUF4340 domain-containing protein</fullName>
    </recommendedName>
</protein>
<proteinExistence type="predicted"/>
<keyword evidence="1" id="KW-0732">Signal</keyword>
<feature type="signal peptide" evidence="1">
    <location>
        <begin position="1"/>
        <end position="20"/>
    </location>
</feature>
<dbReference type="Pfam" id="PF14238">
    <property type="entry name" value="DUF4340"/>
    <property type="match status" value="1"/>
</dbReference>
<feature type="domain" description="DUF4340" evidence="2">
    <location>
        <begin position="73"/>
        <end position="243"/>
    </location>
</feature>
<dbReference type="Proteomes" id="UP000722750">
    <property type="component" value="Unassembled WGS sequence"/>
</dbReference>
<dbReference type="InterPro" id="IPR025641">
    <property type="entry name" value="DUF4340"/>
</dbReference>
<sequence>MSNKKLVILANITACMIAWAIVQAHITNKPREEAEKSAYLIQGLDPTNIDSIILGTGKKETTLKRDGGRFAVVDKDNYPAESADINSLIASCLDIKVDELFTDNPSNHKDLGVTAEDARHVIKFLKQGSELMVGVIVGNSKDQGGGTFVRMIPGNKVYVTLKSPQIQDGALNYINMEIISVDRRNIESVTVSSSDEIYTLKANGDGEDIILKNHPSGKKLKAGDRESVFTALSFLRFEDVMRSPVTGKELNFNRQFVCRLKDSTVYTMEIAQKDDNTYIKCQAVFTDKTPVTKEEGIVESEEELKKKETKLLARDKAEEFSARHGNWVYKISESDAGNLVKNLSELLEDENKEEAEGDKPTS</sequence>
<dbReference type="AlphaFoldDB" id="A0A941W428"/>
<evidence type="ECO:0000313" key="4">
    <source>
        <dbReference type="Proteomes" id="UP000722750"/>
    </source>
</evidence>
<feature type="chain" id="PRO_5037254684" description="DUF4340 domain-containing protein" evidence="1">
    <location>
        <begin position="21"/>
        <end position="362"/>
    </location>
</feature>
<dbReference type="EMBL" id="JAANXD010000050">
    <property type="protein sequence ID" value="MBS1258146.1"/>
    <property type="molecule type" value="Genomic_DNA"/>
</dbReference>
<evidence type="ECO:0000313" key="3">
    <source>
        <dbReference type="EMBL" id="MBS1258146.1"/>
    </source>
</evidence>
<reference evidence="3" key="1">
    <citation type="journal article" date="2021" name="ISME J.">
        <title>Fine-scale metabolic discontinuity in a stratified prokaryote microbiome of a Red Sea deep halocline.</title>
        <authorList>
            <person name="Michoud G."/>
            <person name="Ngugi D.K."/>
            <person name="Barozzi A."/>
            <person name="Merlino G."/>
            <person name="Calleja M.L."/>
            <person name="Delgado-Huertas A."/>
            <person name="Moran X.A.G."/>
            <person name="Daffonchio D."/>
        </authorList>
    </citation>
    <scope>NUCLEOTIDE SEQUENCE</scope>
    <source>
        <strain evidence="3">SuakinDeep_MAG55_1</strain>
    </source>
</reference>
<name>A0A941W428_9BACT</name>
<organism evidence="3 4">
    <name type="scientific">Candidatus Scalindua arabica</name>
    <dbReference type="NCBI Taxonomy" id="1127984"/>
    <lineage>
        <taxon>Bacteria</taxon>
        <taxon>Pseudomonadati</taxon>
        <taxon>Planctomycetota</taxon>
        <taxon>Candidatus Brocadiia</taxon>
        <taxon>Candidatus Brocadiales</taxon>
        <taxon>Candidatus Scalinduaceae</taxon>
        <taxon>Candidatus Scalindua</taxon>
    </lineage>
</organism>
<evidence type="ECO:0000259" key="2">
    <source>
        <dbReference type="Pfam" id="PF14238"/>
    </source>
</evidence>